<sequence length="145" mass="16197">MTRLATMLTPILFILNQGIDMSLYLIRNTRLTWHAALFTLLTSVFVCILFGTAFFAVTSYFPPWIQQCVCSIVVYYQSAIAFASICGYIELMQHPVTVKGLVYTLRQSQKASLGVIRRLFNAALGVKDGEATNWIVFIGSAFLLA</sequence>
<evidence type="ECO:0000256" key="1">
    <source>
        <dbReference type="SAM" id="Phobius"/>
    </source>
</evidence>
<dbReference type="AlphaFoldDB" id="A0A162RF47"/>
<name>A0A162RF47_MUCCL</name>
<evidence type="ECO:0000313" key="3">
    <source>
        <dbReference type="Proteomes" id="UP000077051"/>
    </source>
</evidence>
<keyword evidence="3" id="KW-1185">Reference proteome</keyword>
<feature type="transmembrane region" description="Helical" evidence="1">
    <location>
        <begin position="38"/>
        <end position="58"/>
    </location>
</feature>
<keyword evidence="1" id="KW-0472">Membrane</keyword>
<proteinExistence type="predicted"/>
<evidence type="ECO:0000313" key="2">
    <source>
        <dbReference type="EMBL" id="OAD04719.1"/>
    </source>
</evidence>
<gene>
    <name evidence="2" type="ORF">MUCCIDRAFT_161440</name>
</gene>
<feature type="transmembrane region" description="Helical" evidence="1">
    <location>
        <begin position="64"/>
        <end position="89"/>
    </location>
</feature>
<dbReference type="VEuPathDB" id="FungiDB:MUCCIDRAFT_161440"/>
<reference evidence="2 3" key="1">
    <citation type="submission" date="2015-06" db="EMBL/GenBank/DDBJ databases">
        <title>Expansion of signal transduction pathways in fungi by whole-genome duplication.</title>
        <authorList>
            <consortium name="DOE Joint Genome Institute"/>
            <person name="Corrochano L.M."/>
            <person name="Kuo A."/>
            <person name="Marcet-Houben M."/>
            <person name="Polaino S."/>
            <person name="Salamov A."/>
            <person name="Villalobos J.M."/>
            <person name="Alvarez M.I."/>
            <person name="Avalos J."/>
            <person name="Benito E.P."/>
            <person name="Benoit I."/>
            <person name="Burger G."/>
            <person name="Camino L.P."/>
            <person name="Canovas D."/>
            <person name="Cerda-Olmedo E."/>
            <person name="Cheng J.-F."/>
            <person name="Dominguez A."/>
            <person name="Elias M."/>
            <person name="Eslava A.P."/>
            <person name="Glaser F."/>
            <person name="Grimwood J."/>
            <person name="Gutierrez G."/>
            <person name="Heitman J."/>
            <person name="Henrissat B."/>
            <person name="Iturriaga E.A."/>
            <person name="Lang B.F."/>
            <person name="Lavin J.L."/>
            <person name="Lee S."/>
            <person name="Li W."/>
            <person name="Lindquist E."/>
            <person name="Lopez-Garcia S."/>
            <person name="Luque E.M."/>
            <person name="Marcos A.T."/>
            <person name="Martin J."/>
            <person name="Mccluskey K."/>
            <person name="Medina H.R."/>
            <person name="Miralles-Duran A."/>
            <person name="Miyazaki A."/>
            <person name="Munoz-Torres E."/>
            <person name="Oguiza J.A."/>
            <person name="Ohm R."/>
            <person name="Olmedo M."/>
            <person name="Orejas M."/>
            <person name="Ortiz-Castellanos L."/>
            <person name="Pisabarro A.G."/>
            <person name="Rodriguez-Romero J."/>
            <person name="Ruiz-Herrera J."/>
            <person name="Ruiz-Vazquez R."/>
            <person name="Sanz C."/>
            <person name="Schackwitz W."/>
            <person name="Schmutz J."/>
            <person name="Shahriari M."/>
            <person name="Shelest E."/>
            <person name="Silva-Franco F."/>
            <person name="Soanes D."/>
            <person name="Syed K."/>
            <person name="Tagua V.G."/>
            <person name="Talbot N.J."/>
            <person name="Thon M."/>
            <person name="De Vries R.P."/>
            <person name="Wiebenga A."/>
            <person name="Yadav J.S."/>
            <person name="Braun E.L."/>
            <person name="Baker S."/>
            <person name="Garre V."/>
            <person name="Horwitz B."/>
            <person name="Torres-Martinez S."/>
            <person name="Idnurm A."/>
            <person name="Herrera-Estrella A."/>
            <person name="Gabaldon T."/>
            <person name="Grigoriev I.V."/>
        </authorList>
    </citation>
    <scope>NUCLEOTIDE SEQUENCE [LARGE SCALE GENOMIC DNA]</scope>
    <source>
        <strain evidence="2 3">CBS 277.49</strain>
    </source>
</reference>
<dbReference type="EMBL" id="AMYB01000003">
    <property type="protein sequence ID" value="OAD04719.1"/>
    <property type="molecule type" value="Genomic_DNA"/>
</dbReference>
<keyword evidence="1" id="KW-0812">Transmembrane</keyword>
<protein>
    <submittedName>
        <fullName evidence="2">Uncharacterized protein</fullName>
    </submittedName>
</protein>
<dbReference type="Proteomes" id="UP000077051">
    <property type="component" value="Unassembled WGS sequence"/>
</dbReference>
<feature type="transmembrane region" description="Helical" evidence="1">
    <location>
        <begin position="6"/>
        <end position="26"/>
    </location>
</feature>
<keyword evidence="1" id="KW-1133">Transmembrane helix</keyword>
<dbReference type="OrthoDB" id="9973183at2759"/>
<organism evidence="2 3">
    <name type="scientific">Mucor lusitanicus CBS 277.49</name>
    <dbReference type="NCBI Taxonomy" id="747725"/>
    <lineage>
        <taxon>Eukaryota</taxon>
        <taxon>Fungi</taxon>
        <taxon>Fungi incertae sedis</taxon>
        <taxon>Mucoromycota</taxon>
        <taxon>Mucoromycotina</taxon>
        <taxon>Mucoromycetes</taxon>
        <taxon>Mucorales</taxon>
        <taxon>Mucorineae</taxon>
        <taxon>Mucoraceae</taxon>
        <taxon>Mucor</taxon>
    </lineage>
</organism>
<comment type="caution">
    <text evidence="2">The sequence shown here is derived from an EMBL/GenBank/DDBJ whole genome shotgun (WGS) entry which is preliminary data.</text>
</comment>
<accession>A0A162RF47</accession>